<dbReference type="SFLD" id="SFLDG01135">
    <property type="entry name" value="C1.5.6:_HAD__Beta-PGM__Phospha"/>
    <property type="match status" value="1"/>
</dbReference>
<evidence type="ECO:0000256" key="3">
    <source>
        <dbReference type="ARBA" id="ARBA00004818"/>
    </source>
</evidence>
<dbReference type="InterPro" id="IPR041492">
    <property type="entry name" value="HAD_2"/>
</dbReference>
<evidence type="ECO:0000256" key="1">
    <source>
        <dbReference type="ARBA" id="ARBA00000830"/>
    </source>
</evidence>
<comment type="cofactor">
    <cofactor evidence="2">
        <name>Mg(2+)</name>
        <dbReference type="ChEBI" id="CHEBI:18420"/>
    </cofactor>
</comment>
<dbReference type="Pfam" id="PF13419">
    <property type="entry name" value="HAD_2"/>
    <property type="match status" value="1"/>
</dbReference>
<dbReference type="InterPro" id="IPR023198">
    <property type="entry name" value="PGP-like_dom2"/>
</dbReference>
<comment type="catalytic activity">
    <reaction evidence="1">
        <text>2-phosphoglycolate + H2O = glycolate + phosphate</text>
        <dbReference type="Rhea" id="RHEA:14369"/>
        <dbReference type="ChEBI" id="CHEBI:15377"/>
        <dbReference type="ChEBI" id="CHEBI:29805"/>
        <dbReference type="ChEBI" id="CHEBI:43474"/>
        <dbReference type="ChEBI" id="CHEBI:58033"/>
        <dbReference type="EC" id="3.1.3.18"/>
    </reaction>
</comment>
<dbReference type="PANTHER" id="PTHR43434">
    <property type="entry name" value="PHOSPHOGLYCOLATE PHOSPHATASE"/>
    <property type="match status" value="1"/>
</dbReference>
<evidence type="ECO:0000256" key="9">
    <source>
        <dbReference type="ARBA" id="ARBA00023277"/>
    </source>
</evidence>
<keyword evidence="6" id="KW-0479">Metal-binding</keyword>
<dbReference type="PRINTS" id="PR00413">
    <property type="entry name" value="HADHALOGNASE"/>
</dbReference>
<name>A0ABU4Z539_9HYPH</name>
<dbReference type="InterPro" id="IPR050155">
    <property type="entry name" value="HAD-like_hydrolase_sf"/>
</dbReference>
<keyword evidence="7 10" id="KW-0378">Hydrolase</keyword>
<dbReference type="SUPFAM" id="SSF56784">
    <property type="entry name" value="HAD-like"/>
    <property type="match status" value="1"/>
</dbReference>
<dbReference type="GO" id="GO:0008967">
    <property type="term" value="F:phosphoglycolate phosphatase activity"/>
    <property type="evidence" value="ECO:0007669"/>
    <property type="project" value="UniProtKB-EC"/>
</dbReference>
<proteinExistence type="inferred from homology"/>
<dbReference type="NCBIfam" id="TIGR01509">
    <property type="entry name" value="HAD-SF-IA-v3"/>
    <property type="match status" value="1"/>
</dbReference>
<comment type="similarity">
    <text evidence="4">Belongs to the HAD-like hydrolase superfamily. CbbY/CbbZ/Gph/YieH family.</text>
</comment>
<organism evidence="10 11">
    <name type="scientific">Mesorhizobium captivum</name>
    <dbReference type="NCBI Taxonomy" id="3072319"/>
    <lineage>
        <taxon>Bacteria</taxon>
        <taxon>Pseudomonadati</taxon>
        <taxon>Pseudomonadota</taxon>
        <taxon>Alphaproteobacteria</taxon>
        <taxon>Hyphomicrobiales</taxon>
        <taxon>Phyllobacteriaceae</taxon>
        <taxon>Mesorhizobium</taxon>
    </lineage>
</organism>
<dbReference type="RefSeq" id="WP_320227988.1">
    <property type="nucleotide sequence ID" value="NZ_JAVIJC010000023.1"/>
</dbReference>
<evidence type="ECO:0000256" key="6">
    <source>
        <dbReference type="ARBA" id="ARBA00022723"/>
    </source>
</evidence>
<evidence type="ECO:0000313" key="10">
    <source>
        <dbReference type="EMBL" id="MDX8494118.1"/>
    </source>
</evidence>
<protein>
    <recommendedName>
        <fullName evidence="5">phosphoglycolate phosphatase</fullName>
        <ecNumber evidence="5">3.1.3.18</ecNumber>
    </recommendedName>
</protein>
<dbReference type="InterPro" id="IPR023214">
    <property type="entry name" value="HAD_sf"/>
</dbReference>
<dbReference type="Gene3D" id="3.40.50.1000">
    <property type="entry name" value="HAD superfamily/HAD-like"/>
    <property type="match status" value="1"/>
</dbReference>
<comment type="caution">
    <text evidence="10">The sequence shown here is derived from an EMBL/GenBank/DDBJ whole genome shotgun (WGS) entry which is preliminary data.</text>
</comment>
<evidence type="ECO:0000256" key="5">
    <source>
        <dbReference type="ARBA" id="ARBA00013078"/>
    </source>
</evidence>
<dbReference type="Gene3D" id="1.10.150.240">
    <property type="entry name" value="Putative phosphatase, domain 2"/>
    <property type="match status" value="1"/>
</dbReference>
<evidence type="ECO:0000256" key="8">
    <source>
        <dbReference type="ARBA" id="ARBA00022842"/>
    </source>
</evidence>
<keyword evidence="9" id="KW-0119">Carbohydrate metabolism</keyword>
<dbReference type="SFLD" id="SFLDS00003">
    <property type="entry name" value="Haloacid_Dehalogenase"/>
    <property type="match status" value="1"/>
</dbReference>
<dbReference type="Proteomes" id="UP001271249">
    <property type="component" value="Unassembled WGS sequence"/>
</dbReference>
<dbReference type="PANTHER" id="PTHR43434:SF1">
    <property type="entry name" value="PHOSPHOGLYCOLATE PHOSPHATASE"/>
    <property type="match status" value="1"/>
</dbReference>
<dbReference type="EMBL" id="JAVIJC010000023">
    <property type="protein sequence ID" value="MDX8494118.1"/>
    <property type="molecule type" value="Genomic_DNA"/>
</dbReference>
<dbReference type="InterPro" id="IPR037512">
    <property type="entry name" value="PGPase_prok"/>
</dbReference>
<evidence type="ECO:0000256" key="4">
    <source>
        <dbReference type="ARBA" id="ARBA00006171"/>
    </source>
</evidence>
<reference evidence="10 11" key="1">
    <citation type="submission" date="2023-08" db="EMBL/GenBank/DDBJ databases">
        <title>Implementing the SeqCode for naming new Mesorhizobium species isolated from Vachellia karroo root nodules.</title>
        <authorList>
            <person name="Van Lill M."/>
        </authorList>
    </citation>
    <scope>NUCLEOTIDE SEQUENCE [LARGE SCALE GENOMIC DNA]</scope>
    <source>
        <strain evidence="10 11">VK22B</strain>
    </source>
</reference>
<evidence type="ECO:0000256" key="2">
    <source>
        <dbReference type="ARBA" id="ARBA00001946"/>
    </source>
</evidence>
<dbReference type="NCBIfam" id="TIGR01449">
    <property type="entry name" value="PGP_bact"/>
    <property type="match status" value="1"/>
</dbReference>
<gene>
    <name evidence="10" type="primary">gph</name>
    <name evidence="10" type="ORF">RFN29_21350</name>
</gene>
<evidence type="ECO:0000313" key="11">
    <source>
        <dbReference type="Proteomes" id="UP001271249"/>
    </source>
</evidence>
<keyword evidence="11" id="KW-1185">Reference proteome</keyword>
<evidence type="ECO:0000256" key="7">
    <source>
        <dbReference type="ARBA" id="ARBA00022801"/>
    </source>
</evidence>
<sequence>MEGCRMNVGASRQFRPQRAILFDLDGTLIDSAPDITAAVNELLAGRDLAPLRVDQVKAMIGGGVTKLVERAFAASGSPLSGSALEEANRDMAPIYRRHLTGLTRLMPGVREVLTHFHLNGTAMGVVTNKPQLATREILLHFHLTEYLGAIVGGDAVTQLKPAPDTLLLALDQLGVEPTDTLMVGDSSSDVGAARAAGMPVILLRGGYTQVPVEEIGADLVCDSLLDLPSAMQKLGAAA</sequence>
<keyword evidence="8" id="KW-0460">Magnesium</keyword>
<dbReference type="InterPro" id="IPR036412">
    <property type="entry name" value="HAD-like_sf"/>
</dbReference>
<accession>A0ABU4Z539</accession>
<dbReference type="NCBIfam" id="TIGR01549">
    <property type="entry name" value="HAD-SF-IA-v1"/>
    <property type="match status" value="1"/>
</dbReference>
<dbReference type="SFLD" id="SFLDG01129">
    <property type="entry name" value="C1.5:_HAD__Beta-PGM__Phosphata"/>
    <property type="match status" value="1"/>
</dbReference>
<comment type="pathway">
    <text evidence="3">Organic acid metabolism; glycolate biosynthesis; glycolate from 2-phosphoglycolate: step 1/1.</text>
</comment>
<dbReference type="EC" id="3.1.3.18" evidence="5"/>
<dbReference type="InterPro" id="IPR006439">
    <property type="entry name" value="HAD-SF_hydro_IA"/>
</dbReference>